<dbReference type="PANTHER" id="PTHR44117:SF1">
    <property type="entry name" value="INTRAFLAGELLAR TRANSPORT PROTEIN 88 HOMOLOG"/>
    <property type="match status" value="1"/>
</dbReference>
<gene>
    <name evidence="4" type="ORF">CSSPJE1EN1_LOCUS28182</name>
</gene>
<organism evidence="4 5">
    <name type="scientific">Sphagnum jensenii</name>
    <dbReference type="NCBI Taxonomy" id="128206"/>
    <lineage>
        <taxon>Eukaryota</taxon>
        <taxon>Viridiplantae</taxon>
        <taxon>Streptophyta</taxon>
        <taxon>Embryophyta</taxon>
        <taxon>Bryophyta</taxon>
        <taxon>Sphagnophytina</taxon>
        <taxon>Sphagnopsida</taxon>
        <taxon>Sphagnales</taxon>
        <taxon>Sphagnaceae</taxon>
        <taxon>Sphagnum</taxon>
    </lineage>
</organism>
<feature type="compositionally biased region" description="Basic and acidic residues" evidence="3">
    <location>
        <begin position="738"/>
        <end position="774"/>
    </location>
</feature>
<evidence type="ECO:0000256" key="1">
    <source>
        <dbReference type="PROSITE-ProRule" id="PRU00339"/>
    </source>
</evidence>
<keyword evidence="5" id="KW-1185">Reference proteome</keyword>
<comment type="caution">
    <text evidence="4">The sequence shown here is derived from an EMBL/GenBank/DDBJ whole genome shotgun (WGS) entry which is preliminary data.</text>
</comment>
<feature type="repeat" description="TPR" evidence="1">
    <location>
        <begin position="573"/>
        <end position="606"/>
    </location>
</feature>
<evidence type="ECO:0000256" key="2">
    <source>
        <dbReference type="SAM" id="Coils"/>
    </source>
</evidence>
<evidence type="ECO:0000256" key="3">
    <source>
        <dbReference type="SAM" id="MobiDB-lite"/>
    </source>
</evidence>
<feature type="compositionally biased region" description="Polar residues" evidence="3">
    <location>
        <begin position="8"/>
        <end position="47"/>
    </location>
</feature>
<name>A0ABP0VEE9_9BRYO</name>
<dbReference type="Pfam" id="PF13432">
    <property type="entry name" value="TPR_16"/>
    <property type="match status" value="2"/>
</dbReference>
<dbReference type="SUPFAM" id="SSF48452">
    <property type="entry name" value="TPR-like"/>
    <property type="match status" value="3"/>
</dbReference>
<feature type="region of interest" description="Disordered" evidence="3">
    <location>
        <begin position="738"/>
        <end position="832"/>
    </location>
</feature>
<dbReference type="InterPro" id="IPR011990">
    <property type="entry name" value="TPR-like_helical_dom_sf"/>
</dbReference>
<evidence type="ECO:0000313" key="4">
    <source>
        <dbReference type="EMBL" id="CAK9252804.1"/>
    </source>
</evidence>
<dbReference type="PROSITE" id="PS50005">
    <property type="entry name" value="TPR"/>
    <property type="match status" value="4"/>
</dbReference>
<dbReference type="SMART" id="SM00028">
    <property type="entry name" value="TPR"/>
    <property type="match status" value="9"/>
</dbReference>
<dbReference type="Pfam" id="PF13424">
    <property type="entry name" value="TPR_12"/>
    <property type="match status" value="1"/>
</dbReference>
<protein>
    <submittedName>
        <fullName evidence="4">Uncharacterized protein</fullName>
    </submittedName>
</protein>
<feature type="repeat" description="TPR" evidence="1">
    <location>
        <begin position="180"/>
        <end position="213"/>
    </location>
</feature>
<dbReference type="Gene3D" id="1.25.40.10">
    <property type="entry name" value="Tetratricopeptide repeat domain"/>
    <property type="match status" value="3"/>
</dbReference>
<feature type="repeat" description="TPR" evidence="1">
    <location>
        <begin position="468"/>
        <end position="501"/>
    </location>
</feature>
<dbReference type="EMBL" id="CAXAQS010000708">
    <property type="protein sequence ID" value="CAK9252804.1"/>
    <property type="molecule type" value="Genomic_DNA"/>
</dbReference>
<sequence length="832" mass="95109">MSAFRPPGTSNRPLYSSMGRSLNSRTGIPGTATRSTNSEGRPMTSVSGAGYHGMMDHRIFDPLNVGKGQAAPLAEKTENSSEEKAKELEKSVHRLLEASAQAAKNYDYTAALMHAKEAGKNERTLCKFRENHGMVDHINVDLTYSICLNLADAYYHNKMHDDALNAYQLLLKNKQYPHSTRVRVNIGNIYYEQKKYTMATKMYRRALDQVPTSGKELRCKIHRNIGNAFVKLGMYDDAIRNYKSAMEGSIDMQTAFNLLLCLYTFGDKNEIKRHFIKMITIPLFSGSSAEEEEEAEDIFEKPLSVDFGDNNIYCEEVKKRKEYRDEKLLQAARLIAPIIDDSDDWVAGYKWVIEQVKQENESVSSKLEIDLAMTLMRKGDFEESISVLKSFEKKDSVLKSMAAINLSFIYFLEGDYMQAEKHADLAIVHDRYNAKGLVNKANCLYLAGEYSRAKELYLEAVGVEADCVEAIFNLGLVNLRLNSYNEAHGAFDKLQTILPNIPEALYNIGSIYDKSNDKNDLEQAAKTFEMLLSKISSDAHLCSKIAQIYEKLEDENTACHWQSESFRKYPSSLAVISWLGVWYVKREMYDQAIEYFECAAKVQPSEVKWRLMVASCHRRLGDLHKSLDIYKQLLKLQRQLSKDNLSPVADIIAERESADREEAVKYEQSIVDIDNKIAASDEFLQSTEVKAMLATLSAREAQKSPVRNTSANHGGIPVTNHRWIDSEQDVRKKNFDQNQDARHNQRHEENSNVRITSDRNENYRGNRSFKDIRTNRNIVDNRSGREDISRNTRKPNNDGSSKRTRDVNDLFEEYTSRNKERAANRPRVLAQY</sequence>
<feature type="region of interest" description="Disordered" evidence="3">
    <location>
        <begin position="1"/>
        <end position="49"/>
    </location>
</feature>
<dbReference type="Proteomes" id="UP001497444">
    <property type="component" value="Unassembled WGS sequence"/>
</dbReference>
<dbReference type="Pfam" id="PF13174">
    <property type="entry name" value="TPR_6"/>
    <property type="match status" value="1"/>
</dbReference>
<feature type="region of interest" description="Disordered" evidence="3">
    <location>
        <begin position="703"/>
        <end position="726"/>
    </location>
</feature>
<accession>A0ABP0VEE9</accession>
<feature type="compositionally biased region" description="Basic and acidic residues" evidence="3">
    <location>
        <begin position="800"/>
        <end position="823"/>
    </location>
</feature>
<keyword evidence="1" id="KW-0802">TPR repeat</keyword>
<keyword evidence="2" id="KW-0175">Coiled coil</keyword>
<evidence type="ECO:0000313" key="5">
    <source>
        <dbReference type="Proteomes" id="UP001497444"/>
    </source>
</evidence>
<feature type="repeat" description="TPR" evidence="1">
    <location>
        <begin position="219"/>
        <end position="252"/>
    </location>
</feature>
<feature type="coiled-coil region" evidence="2">
    <location>
        <begin position="78"/>
        <end position="105"/>
    </location>
</feature>
<dbReference type="InterPro" id="IPR019734">
    <property type="entry name" value="TPR_rpt"/>
</dbReference>
<reference evidence="4" key="1">
    <citation type="submission" date="2024-02" db="EMBL/GenBank/DDBJ databases">
        <authorList>
            <consortium name="ELIXIR-Norway"/>
            <consortium name="Elixir Norway"/>
        </authorList>
    </citation>
    <scope>NUCLEOTIDE SEQUENCE</scope>
</reference>
<proteinExistence type="predicted"/>
<dbReference type="PANTHER" id="PTHR44117">
    <property type="entry name" value="INTRAFLAGELLAR TRANSPORT PROTEIN 88 HOMOLOG"/>
    <property type="match status" value="1"/>
</dbReference>